<organism evidence="1 2">
    <name type="scientific">Variovorax robiniae</name>
    <dbReference type="NCBI Taxonomy" id="1836199"/>
    <lineage>
        <taxon>Bacteria</taxon>
        <taxon>Pseudomonadati</taxon>
        <taxon>Pseudomonadota</taxon>
        <taxon>Betaproteobacteria</taxon>
        <taxon>Burkholderiales</taxon>
        <taxon>Comamonadaceae</taxon>
        <taxon>Variovorax</taxon>
    </lineage>
</organism>
<gene>
    <name evidence="1" type="ORF">WKW79_18905</name>
</gene>
<dbReference type="Proteomes" id="UP001367030">
    <property type="component" value="Unassembled WGS sequence"/>
</dbReference>
<dbReference type="EMBL" id="JBBKZS010000007">
    <property type="protein sequence ID" value="MEJ8856653.1"/>
    <property type="molecule type" value="Genomic_DNA"/>
</dbReference>
<evidence type="ECO:0000313" key="2">
    <source>
        <dbReference type="Proteomes" id="UP001367030"/>
    </source>
</evidence>
<keyword evidence="2" id="KW-1185">Reference proteome</keyword>
<evidence type="ECO:0000313" key="1">
    <source>
        <dbReference type="EMBL" id="MEJ8856653.1"/>
    </source>
</evidence>
<dbReference type="InterPro" id="IPR016181">
    <property type="entry name" value="Acyl_CoA_acyltransferase"/>
</dbReference>
<sequence>MTTTTSFFDIDAATEDQWAAYHLYRRLRAAEDTPDEPVLSNADFEHLVRRQWPLVETRRFIARTGDKVIGNLYLESRRKGSPDYDTFAPFIGIGGGVLHPHRRRGVGTALLRWHAAGAARAWPGA</sequence>
<comment type="caution">
    <text evidence="1">The sequence shown here is derived from an EMBL/GenBank/DDBJ whole genome shotgun (WGS) entry which is preliminary data.</text>
</comment>
<dbReference type="Gene3D" id="3.40.630.30">
    <property type="match status" value="1"/>
</dbReference>
<name>A0ABU8X9Z8_9BURK</name>
<dbReference type="RefSeq" id="WP_340336716.1">
    <property type="nucleotide sequence ID" value="NZ_JBBKZS010000007.1"/>
</dbReference>
<accession>A0ABU8X9Z8</accession>
<proteinExistence type="predicted"/>
<dbReference type="CDD" id="cd04301">
    <property type="entry name" value="NAT_SF"/>
    <property type="match status" value="1"/>
</dbReference>
<dbReference type="SUPFAM" id="SSF55729">
    <property type="entry name" value="Acyl-CoA N-acyltransferases (Nat)"/>
    <property type="match status" value="1"/>
</dbReference>
<evidence type="ECO:0008006" key="3">
    <source>
        <dbReference type="Google" id="ProtNLM"/>
    </source>
</evidence>
<protein>
    <recommendedName>
        <fullName evidence="3">N-acetyltransferase domain-containing protein</fullName>
    </recommendedName>
</protein>
<reference evidence="1 2" key="1">
    <citation type="submission" date="2024-03" db="EMBL/GenBank/DDBJ databases">
        <title>Novel species of the genus Variovorax.</title>
        <authorList>
            <person name="Liu Q."/>
            <person name="Xin Y.-H."/>
        </authorList>
    </citation>
    <scope>NUCLEOTIDE SEQUENCE [LARGE SCALE GENOMIC DNA]</scope>
    <source>
        <strain evidence="1 2">KACC 18901</strain>
    </source>
</reference>